<evidence type="ECO:0000256" key="1">
    <source>
        <dbReference type="SAM" id="Phobius"/>
    </source>
</evidence>
<keyword evidence="1" id="KW-0812">Transmembrane</keyword>
<protein>
    <recommendedName>
        <fullName evidence="4">DUF2306 domain-containing protein</fullName>
    </recommendedName>
</protein>
<dbReference type="AlphaFoldDB" id="A0A9W4X836"/>
<gene>
    <name evidence="2" type="ORF">TRV642_4363</name>
</gene>
<dbReference type="Pfam" id="PF10067">
    <property type="entry name" value="DUF2306"/>
    <property type="match status" value="1"/>
</dbReference>
<evidence type="ECO:0000313" key="2">
    <source>
        <dbReference type="EMBL" id="CAI2769026.1"/>
    </source>
</evidence>
<feature type="transmembrane region" description="Helical" evidence="1">
    <location>
        <begin position="6"/>
        <end position="32"/>
    </location>
</feature>
<feature type="transmembrane region" description="Helical" evidence="1">
    <location>
        <begin position="186"/>
        <end position="204"/>
    </location>
</feature>
<name>A0A9W4X836_9FLAO</name>
<organism evidence="2 3">
    <name type="scientific">Flavobacterium collinsii</name>
    <dbReference type="NCBI Taxonomy" id="1114861"/>
    <lineage>
        <taxon>Bacteria</taxon>
        <taxon>Pseudomonadati</taxon>
        <taxon>Bacteroidota</taxon>
        <taxon>Flavobacteriia</taxon>
        <taxon>Flavobacteriales</taxon>
        <taxon>Flavobacteriaceae</taxon>
        <taxon>Flavobacterium</taxon>
    </lineage>
</organism>
<feature type="transmembrane region" description="Helical" evidence="1">
    <location>
        <begin position="100"/>
        <end position="117"/>
    </location>
</feature>
<keyword evidence="1" id="KW-0472">Membrane</keyword>
<evidence type="ECO:0008006" key="4">
    <source>
        <dbReference type="Google" id="ProtNLM"/>
    </source>
</evidence>
<reference evidence="2" key="1">
    <citation type="submission" date="2022-09" db="EMBL/GenBank/DDBJ databases">
        <authorList>
            <person name="Duchaud E."/>
        </authorList>
    </citation>
    <scope>NUCLEOTIDE SEQUENCE</scope>
    <source>
        <strain evidence="2">TRV642</strain>
    </source>
</reference>
<feature type="transmembrane region" description="Helical" evidence="1">
    <location>
        <begin position="44"/>
        <end position="63"/>
    </location>
</feature>
<dbReference type="Proteomes" id="UP001152749">
    <property type="component" value="Chromosome"/>
</dbReference>
<accession>A0A9W4X836</accession>
<sequence>MESQKIIQILIYFHALFGAIALVSGFISLLSQKGKKTHKKLGKLFYYTMLLSAISALIISVLPQHQSPFLFSIGIFSSYFVLTGYRALRFKKSDVNLKNDKIISGIMMITGLIMILYNPIVHQTINIVLTAFGLVGLIFSSRDLILFKNKTRLKSVWLKLHLGKMLGGYISATTAFVVVNEFFPSFYGWFIPGTIGAFFIVYWMRRVDKKQTAVRIE</sequence>
<dbReference type="InterPro" id="IPR018750">
    <property type="entry name" value="DUF2306_membrane"/>
</dbReference>
<feature type="transmembrane region" description="Helical" evidence="1">
    <location>
        <begin position="123"/>
        <end position="141"/>
    </location>
</feature>
<feature type="transmembrane region" description="Helical" evidence="1">
    <location>
        <begin position="69"/>
        <end position="88"/>
    </location>
</feature>
<feature type="transmembrane region" description="Helical" evidence="1">
    <location>
        <begin position="162"/>
        <end position="180"/>
    </location>
</feature>
<dbReference type="EMBL" id="OX336425">
    <property type="protein sequence ID" value="CAI2769026.1"/>
    <property type="molecule type" value="Genomic_DNA"/>
</dbReference>
<proteinExistence type="predicted"/>
<dbReference type="KEGG" id="fcs:TRV642_4363"/>
<keyword evidence="1" id="KW-1133">Transmembrane helix</keyword>
<dbReference type="RefSeq" id="WP_263361502.1">
    <property type="nucleotide sequence ID" value="NZ_JBIPCK010000026.1"/>
</dbReference>
<evidence type="ECO:0000313" key="3">
    <source>
        <dbReference type="Proteomes" id="UP001152749"/>
    </source>
</evidence>